<dbReference type="AlphaFoldDB" id="A0A917RF01"/>
<evidence type="ECO:0000313" key="2">
    <source>
        <dbReference type="EMBL" id="GGL04411.1"/>
    </source>
</evidence>
<feature type="region of interest" description="Disordered" evidence="1">
    <location>
        <begin position="56"/>
        <end position="75"/>
    </location>
</feature>
<accession>A0A917RF01</accession>
<protein>
    <submittedName>
        <fullName evidence="2">Uncharacterized protein</fullName>
    </submittedName>
</protein>
<evidence type="ECO:0000313" key="3">
    <source>
        <dbReference type="Proteomes" id="UP000645217"/>
    </source>
</evidence>
<organism evidence="2 3">
    <name type="scientific">Sphaerisporangium melleum</name>
    <dbReference type="NCBI Taxonomy" id="321316"/>
    <lineage>
        <taxon>Bacteria</taxon>
        <taxon>Bacillati</taxon>
        <taxon>Actinomycetota</taxon>
        <taxon>Actinomycetes</taxon>
        <taxon>Streptosporangiales</taxon>
        <taxon>Streptosporangiaceae</taxon>
        <taxon>Sphaerisporangium</taxon>
    </lineage>
</organism>
<reference evidence="2" key="1">
    <citation type="journal article" date="2014" name="Int. J. Syst. Evol. Microbiol.">
        <title>Complete genome sequence of Corynebacterium casei LMG S-19264T (=DSM 44701T), isolated from a smear-ripened cheese.</title>
        <authorList>
            <consortium name="US DOE Joint Genome Institute (JGI-PGF)"/>
            <person name="Walter F."/>
            <person name="Albersmeier A."/>
            <person name="Kalinowski J."/>
            <person name="Ruckert C."/>
        </authorList>
    </citation>
    <scope>NUCLEOTIDE SEQUENCE</scope>
    <source>
        <strain evidence="2">JCM 13064</strain>
    </source>
</reference>
<comment type="caution">
    <text evidence="2">The sequence shown here is derived from an EMBL/GenBank/DDBJ whole genome shotgun (WGS) entry which is preliminary data.</text>
</comment>
<proteinExistence type="predicted"/>
<gene>
    <name evidence="2" type="ORF">GCM10007964_53170</name>
</gene>
<feature type="region of interest" description="Disordered" evidence="1">
    <location>
        <begin position="1"/>
        <end position="33"/>
    </location>
</feature>
<reference evidence="2" key="2">
    <citation type="submission" date="2020-09" db="EMBL/GenBank/DDBJ databases">
        <authorList>
            <person name="Sun Q."/>
            <person name="Ohkuma M."/>
        </authorList>
    </citation>
    <scope>NUCLEOTIDE SEQUENCE</scope>
    <source>
        <strain evidence="2">JCM 13064</strain>
    </source>
</reference>
<keyword evidence="3" id="KW-1185">Reference proteome</keyword>
<evidence type="ECO:0000256" key="1">
    <source>
        <dbReference type="SAM" id="MobiDB-lite"/>
    </source>
</evidence>
<dbReference type="Proteomes" id="UP000645217">
    <property type="component" value="Unassembled WGS sequence"/>
</dbReference>
<sequence length="107" mass="11553">MFDLRRSYGTRLRPRDLPGGSRPRSAGVDRPYPGVPPSVGYALLGTPGRPCMLTAAARNDGSRPRGPGAARYRSPEDYAQGWATIQLTSSAHAEELSKVFEPPLLAM</sequence>
<name>A0A917RF01_9ACTN</name>
<dbReference type="EMBL" id="BMNT01000032">
    <property type="protein sequence ID" value="GGL04411.1"/>
    <property type="molecule type" value="Genomic_DNA"/>
</dbReference>